<sequence>MHKTPYTIGNYKEIHIHLTDCSFCKHVIDTSSSLSL</sequence>
<protein>
    <submittedName>
        <fullName evidence="1">Uncharacterized protein</fullName>
    </submittedName>
</protein>
<dbReference type="AlphaFoldDB" id="A0A0A9GLR7"/>
<reference evidence="1" key="1">
    <citation type="submission" date="2014-09" db="EMBL/GenBank/DDBJ databases">
        <authorList>
            <person name="Magalhaes I.L.F."/>
            <person name="Oliveira U."/>
            <person name="Santos F.R."/>
            <person name="Vidigal T.H.D.A."/>
            <person name="Brescovit A.D."/>
            <person name="Santos A.J."/>
        </authorList>
    </citation>
    <scope>NUCLEOTIDE SEQUENCE</scope>
    <source>
        <tissue evidence="1">Shoot tissue taken approximately 20 cm above the soil surface</tissue>
    </source>
</reference>
<evidence type="ECO:0000313" key="1">
    <source>
        <dbReference type="EMBL" id="JAE25442.1"/>
    </source>
</evidence>
<proteinExistence type="predicted"/>
<organism evidence="1">
    <name type="scientific">Arundo donax</name>
    <name type="common">Giant reed</name>
    <name type="synonym">Donax arundinaceus</name>
    <dbReference type="NCBI Taxonomy" id="35708"/>
    <lineage>
        <taxon>Eukaryota</taxon>
        <taxon>Viridiplantae</taxon>
        <taxon>Streptophyta</taxon>
        <taxon>Embryophyta</taxon>
        <taxon>Tracheophyta</taxon>
        <taxon>Spermatophyta</taxon>
        <taxon>Magnoliopsida</taxon>
        <taxon>Liliopsida</taxon>
        <taxon>Poales</taxon>
        <taxon>Poaceae</taxon>
        <taxon>PACMAD clade</taxon>
        <taxon>Arundinoideae</taxon>
        <taxon>Arundineae</taxon>
        <taxon>Arundo</taxon>
    </lineage>
</organism>
<dbReference type="EMBL" id="GBRH01172454">
    <property type="protein sequence ID" value="JAE25442.1"/>
    <property type="molecule type" value="Transcribed_RNA"/>
</dbReference>
<accession>A0A0A9GLR7</accession>
<name>A0A0A9GLR7_ARUDO</name>
<reference evidence="1" key="2">
    <citation type="journal article" date="2015" name="Data Brief">
        <title>Shoot transcriptome of the giant reed, Arundo donax.</title>
        <authorList>
            <person name="Barrero R.A."/>
            <person name="Guerrero F.D."/>
            <person name="Moolhuijzen P."/>
            <person name="Goolsby J.A."/>
            <person name="Tidwell J."/>
            <person name="Bellgard S.E."/>
            <person name="Bellgard M.I."/>
        </authorList>
    </citation>
    <scope>NUCLEOTIDE SEQUENCE</scope>
    <source>
        <tissue evidence="1">Shoot tissue taken approximately 20 cm above the soil surface</tissue>
    </source>
</reference>